<proteinExistence type="predicted"/>
<comment type="caution">
    <text evidence="1">The sequence shown here is derived from an EMBL/GenBank/DDBJ whole genome shotgun (WGS) entry which is preliminary data.</text>
</comment>
<name>A0ABV0MAN0_9HYPH</name>
<reference evidence="1 2" key="1">
    <citation type="submission" date="2024-05" db="EMBL/GenBank/DDBJ databases">
        <title>Neorhizobium sp. Rsf11, a plant growth promoting and heavy metal resistant PAH-degrader.</title>
        <authorList>
            <person name="Golubev S.N."/>
            <person name="Muratova A.Y."/>
            <person name="Markelova M.I."/>
        </authorList>
    </citation>
    <scope>NUCLEOTIDE SEQUENCE [LARGE SCALE GENOMIC DNA]</scope>
    <source>
        <strain evidence="1 2">Rsf11</strain>
    </source>
</reference>
<accession>A0ABV0MAN0</accession>
<dbReference type="Proteomes" id="UP001496627">
    <property type="component" value="Unassembled WGS sequence"/>
</dbReference>
<organism evidence="1 2">
    <name type="scientific">Neorhizobium phenanthreniclasticum</name>
    <dbReference type="NCBI Taxonomy" id="3157917"/>
    <lineage>
        <taxon>Bacteria</taxon>
        <taxon>Pseudomonadati</taxon>
        <taxon>Pseudomonadota</taxon>
        <taxon>Alphaproteobacteria</taxon>
        <taxon>Hyphomicrobiales</taxon>
        <taxon>Rhizobiaceae</taxon>
        <taxon>Rhizobium/Agrobacterium group</taxon>
        <taxon>Neorhizobium</taxon>
    </lineage>
</organism>
<dbReference type="EMBL" id="JBEAAL010000033">
    <property type="protein sequence ID" value="MEQ1408973.1"/>
    <property type="molecule type" value="Genomic_DNA"/>
</dbReference>
<dbReference type="InterPro" id="IPR028056">
    <property type="entry name" value="Colicin_M"/>
</dbReference>
<evidence type="ECO:0000313" key="1">
    <source>
        <dbReference type="EMBL" id="MEQ1408973.1"/>
    </source>
</evidence>
<keyword evidence="2" id="KW-1185">Reference proteome</keyword>
<sequence length="185" mass="20183">MNRAVELFQSIEGYVMFGILLDQLAVDDLSAFKETMYGYAYYEHILEAGETIADLPQAMADNDMPLETMPTTYDSYDNTFDGNYATPMAALSHYLFGDGEEMNVSIHGVGLSLTPNDVVVEGYRPLEMLAADTSFIGTKSVTVEQFGYDTADSSFISGAYLGNISLKLEGDSHAMLTAVGTLRAM</sequence>
<dbReference type="Gene3D" id="3.30.450.400">
    <property type="entry name" value="Colicin M, catalytic domain"/>
    <property type="match status" value="1"/>
</dbReference>
<protein>
    <submittedName>
        <fullName evidence="1">Lipid II-degrading bacteriocin</fullName>
    </submittedName>
</protein>
<gene>
    <name evidence="1" type="ORF">ABK249_29100</name>
</gene>
<evidence type="ECO:0000313" key="2">
    <source>
        <dbReference type="Proteomes" id="UP001496627"/>
    </source>
</evidence>
<dbReference type="Pfam" id="PF14859">
    <property type="entry name" value="Colicin_M"/>
    <property type="match status" value="1"/>
</dbReference>